<accession>A0ABP6T796</accession>
<dbReference type="InterPro" id="IPR016032">
    <property type="entry name" value="Sig_transdc_resp-reg_C-effctor"/>
</dbReference>
<evidence type="ECO:0000259" key="1">
    <source>
        <dbReference type="Pfam" id="PF13191"/>
    </source>
</evidence>
<gene>
    <name evidence="2" type="ORF">GCM10020369_66560</name>
</gene>
<comment type="caution">
    <text evidence="2">The sequence shown here is derived from an EMBL/GenBank/DDBJ whole genome shotgun (WGS) entry which is preliminary data.</text>
</comment>
<organism evidence="2 3">
    <name type="scientific">Cryptosporangium minutisporangium</name>
    <dbReference type="NCBI Taxonomy" id="113569"/>
    <lineage>
        <taxon>Bacteria</taxon>
        <taxon>Bacillati</taxon>
        <taxon>Actinomycetota</taxon>
        <taxon>Actinomycetes</taxon>
        <taxon>Cryptosporangiales</taxon>
        <taxon>Cryptosporangiaceae</taxon>
        <taxon>Cryptosporangium</taxon>
    </lineage>
</organism>
<dbReference type="InterPro" id="IPR027417">
    <property type="entry name" value="P-loop_NTPase"/>
</dbReference>
<dbReference type="InterPro" id="IPR041664">
    <property type="entry name" value="AAA_16"/>
</dbReference>
<feature type="domain" description="Orc1-like AAA ATPase" evidence="1">
    <location>
        <begin position="270"/>
        <end position="423"/>
    </location>
</feature>
<protein>
    <recommendedName>
        <fullName evidence="1">Orc1-like AAA ATPase domain-containing protein</fullName>
    </recommendedName>
</protein>
<reference evidence="3" key="1">
    <citation type="journal article" date="2019" name="Int. J. Syst. Evol. Microbiol.">
        <title>The Global Catalogue of Microorganisms (GCM) 10K type strain sequencing project: providing services to taxonomists for standard genome sequencing and annotation.</title>
        <authorList>
            <consortium name="The Broad Institute Genomics Platform"/>
            <consortium name="The Broad Institute Genome Sequencing Center for Infectious Disease"/>
            <person name="Wu L."/>
            <person name="Ma J."/>
        </authorList>
    </citation>
    <scope>NUCLEOTIDE SEQUENCE [LARGE SCALE GENOMIC DNA]</scope>
    <source>
        <strain evidence="3">JCM 9458</strain>
    </source>
</reference>
<dbReference type="SUPFAM" id="SSF46894">
    <property type="entry name" value="C-terminal effector domain of the bipartite response regulators"/>
    <property type="match status" value="1"/>
</dbReference>
<dbReference type="Pfam" id="PF13191">
    <property type="entry name" value="AAA_16"/>
    <property type="match status" value="1"/>
</dbReference>
<name>A0ABP6T796_9ACTN</name>
<dbReference type="SUPFAM" id="SSF52540">
    <property type="entry name" value="P-loop containing nucleoside triphosphate hydrolases"/>
    <property type="match status" value="1"/>
</dbReference>
<evidence type="ECO:0000313" key="2">
    <source>
        <dbReference type="EMBL" id="GAA3395016.1"/>
    </source>
</evidence>
<proteinExistence type="predicted"/>
<dbReference type="InterPro" id="IPR036388">
    <property type="entry name" value="WH-like_DNA-bd_sf"/>
</dbReference>
<dbReference type="Gene3D" id="3.40.50.300">
    <property type="entry name" value="P-loop containing nucleotide triphosphate hydrolases"/>
    <property type="match status" value="1"/>
</dbReference>
<evidence type="ECO:0000313" key="3">
    <source>
        <dbReference type="Proteomes" id="UP001501676"/>
    </source>
</evidence>
<dbReference type="Gene3D" id="1.10.10.10">
    <property type="entry name" value="Winged helix-like DNA-binding domain superfamily/Winged helix DNA-binding domain"/>
    <property type="match status" value="1"/>
</dbReference>
<keyword evidence="3" id="KW-1185">Reference proteome</keyword>
<dbReference type="EMBL" id="BAAAYN010000047">
    <property type="protein sequence ID" value="GAA3395016.1"/>
    <property type="molecule type" value="Genomic_DNA"/>
</dbReference>
<dbReference type="Proteomes" id="UP001501676">
    <property type="component" value="Unassembled WGS sequence"/>
</dbReference>
<sequence length="1173" mass="126014">MRVTQLRIQVFGRVDLVMDGEPRQIARQEATVLATLVAAGGPVRRDQLVDAVWADADVPRGDGLSPVVARLRKRLADGGLDITYSRDRRTYELVGPLGAGAASTVDAVRFGHHVAEGDRLVAHGRDLDALDAYRAAVREWTDAPFALLGDELPEPCLRMAVTLERRRADLVAHLAEVGLRLGDYDVLGDHPVARGAEDADSVWLARFLATLREAGGPAAETLIDERRAVHGYDDLATRAFDLLSLHEFGFDVHRPLRIEPRPGEPGTPARLVGRDAERSALDGVLDAVGSGRPAALTITGVGGVGKTRLVAELGRLADRRGVAAVSVTCYASGDLQPWRLLAGALWARIRRDSSTGPGPLDRGTLAAFLSTTSLSARADAERHPGQLTAAVCALLRRAARSRGLIVGFDNADLLSPRALELLDDVRASLGDVGVGFVLSGRDDGAWREWCGGDHRGAGTALRLGVLSADGVREWLTEVLGREPSEDETLAAYRATGGLPIRLGDLVVAAARDPAVVEPAIGVAATVSGDPAAERRAGRLADWLAAAAITSLDEEIDTGLVAEMLGLAPAEADRRQAAAVESRAIEGHGPVRFRHALWREEVLTVLEQQPALARQLHRRAFEVLDARSRSAGVLDQMLSVRIAHHARAAAVELTDEQVAIACLAAARAEQRTYAPKAAMVWAEEGLRRRCAPRTRSALLVTLGDARNDTGYMDEAGRDYLAAYEVAEGHPRLRAVAAVKMARRWSDPGRVDVQLTQILRTCLDELTAGAQPADDEVAALVGQLRAHLAHKTAMGVNEVSPDGRTGADLAKAALADVSPSWDPAIRCEILTECRWGLYDTLPPSELVTLAGRLYGTSVRAKSAHFRSEALVALAIDRMRLGRIGDTLAAVDEYRQHVQFNRSPLNVWQLGVLETLLDLWRGRFDAAEARILGESLRTVQELESSQTLPVSTLRQTWMGQAYWLRYEQGRMEELFALGLADQMDQHGFFPIWQAALVLAHAETDRHDRAADLLAAMVAETQDLAALPPHGWATPTLGILAEACARLAEGPAAGPELTAIGARLYALLTRHLDEVLLAGWPTVLIGPAARFAGALSLVAGEPDEALDQLGVATRLVSAAAPQLARVRLDRARAYLLRDGPGDRDDAAALLRKVLVSADNLGMANVSARARSLLGQVS</sequence>